<evidence type="ECO:0008006" key="4">
    <source>
        <dbReference type="Google" id="ProtNLM"/>
    </source>
</evidence>
<feature type="signal peptide" evidence="1">
    <location>
        <begin position="1"/>
        <end position="20"/>
    </location>
</feature>
<dbReference type="EMBL" id="CP059851">
    <property type="protein sequence ID" value="QMW23751.1"/>
    <property type="molecule type" value="Genomic_DNA"/>
</dbReference>
<sequence>MRGAAVMVMAAILLAVPAGAKEKTRYQYGDRVYETYEQCLEAKRKAKKKGAIVGAVGGAVTGALVGGNFGETALASGVGALAGGAIGKSTKKC</sequence>
<keyword evidence="3" id="KW-1185">Reference proteome</keyword>
<keyword evidence="1" id="KW-0732">Signal</keyword>
<proteinExistence type="predicted"/>
<feature type="chain" id="PRO_5028864763" description="17 kDa surface antigen" evidence="1">
    <location>
        <begin position="21"/>
        <end position="93"/>
    </location>
</feature>
<dbReference type="RefSeq" id="WP_182297574.1">
    <property type="nucleotide sequence ID" value="NZ_CP059851.1"/>
</dbReference>
<protein>
    <recommendedName>
        <fullName evidence="4">17 kDa surface antigen</fullName>
    </recommendedName>
</protein>
<accession>A0A7G5IK59</accession>
<dbReference type="AlphaFoldDB" id="A0A7G5IK59"/>
<dbReference type="KEGG" id="sand:H3309_04510"/>
<reference evidence="2 3" key="1">
    <citation type="submission" date="2020-07" db="EMBL/GenBank/DDBJ databases">
        <title>Complete genome sequence for Sandaracinobacter sp. M6.</title>
        <authorList>
            <person name="Tang Y."/>
            <person name="Liu Q."/>
            <person name="Guo Z."/>
            <person name="Lei P."/>
            <person name="Huang B."/>
        </authorList>
    </citation>
    <scope>NUCLEOTIDE SEQUENCE [LARGE SCALE GENOMIC DNA]</scope>
    <source>
        <strain evidence="2 3">M6</strain>
    </source>
</reference>
<evidence type="ECO:0000313" key="3">
    <source>
        <dbReference type="Proteomes" id="UP000515292"/>
    </source>
</evidence>
<dbReference type="Proteomes" id="UP000515292">
    <property type="component" value="Chromosome"/>
</dbReference>
<evidence type="ECO:0000256" key="1">
    <source>
        <dbReference type="SAM" id="SignalP"/>
    </source>
</evidence>
<organism evidence="2 3">
    <name type="scientific">Sandaracinobacteroides saxicola</name>
    <dbReference type="NCBI Taxonomy" id="2759707"/>
    <lineage>
        <taxon>Bacteria</taxon>
        <taxon>Pseudomonadati</taxon>
        <taxon>Pseudomonadota</taxon>
        <taxon>Alphaproteobacteria</taxon>
        <taxon>Sphingomonadales</taxon>
        <taxon>Sphingosinicellaceae</taxon>
        <taxon>Sandaracinobacteroides</taxon>
    </lineage>
</organism>
<evidence type="ECO:0000313" key="2">
    <source>
        <dbReference type="EMBL" id="QMW23751.1"/>
    </source>
</evidence>
<gene>
    <name evidence="2" type="ORF">H3309_04510</name>
</gene>
<name>A0A7G5IK59_9SPHN</name>